<dbReference type="Proteomes" id="UP000215563">
    <property type="component" value="Unassembled WGS sequence"/>
</dbReference>
<organism evidence="3 4">
    <name type="scientific">Amycolatopsis alba DSM 44262</name>
    <dbReference type="NCBI Taxonomy" id="1125972"/>
    <lineage>
        <taxon>Bacteria</taxon>
        <taxon>Bacillati</taxon>
        <taxon>Actinomycetota</taxon>
        <taxon>Actinomycetes</taxon>
        <taxon>Pseudonocardiales</taxon>
        <taxon>Pseudonocardiaceae</taxon>
        <taxon>Amycolatopsis</taxon>
    </lineage>
</organism>
<feature type="domain" description="Beta-lactamase-related" evidence="2">
    <location>
        <begin position="38"/>
        <end position="357"/>
    </location>
</feature>
<proteinExistence type="predicted"/>
<dbReference type="InterPro" id="IPR001466">
    <property type="entry name" value="Beta-lactam-related"/>
</dbReference>
<accession>A0A229RWD5</accession>
<dbReference type="PANTHER" id="PTHR46825">
    <property type="entry name" value="D-ALANYL-D-ALANINE-CARBOXYPEPTIDASE/ENDOPEPTIDASE AMPH"/>
    <property type="match status" value="1"/>
</dbReference>
<evidence type="ECO:0000256" key="1">
    <source>
        <dbReference type="SAM" id="SignalP"/>
    </source>
</evidence>
<dbReference type="OrthoDB" id="503788at2"/>
<reference evidence="3 4" key="1">
    <citation type="submission" date="2017-07" db="EMBL/GenBank/DDBJ databases">
        <title>Amycolatopsis alba DSM 44262 Genome sequencing and assembly.</title>
        <authorList>
            <person name="Kaur N."/>
            <person name="Mayilraj S."/>
        </authorList>
    </citation>
    <scope>NUCLEOTIDE SEQUENCE [LARGE SCALE GENOMIC DNA]</scope>
    <source>
        <strain evidence="3 4">DSM 44262</strain>
    </source>
</reference>
<dbReference type="RefSeq" id="WP_020635786.1">
    <property type="nucleotide sequence ID" value="NZ_KB913032.1"/>
</dbReference>
<evidence type="ECO:0000259" key="2">
    <source>
        <dbReference type="Pfam" id="PF00144"/>
    </source>
</evidence>
<name>A0A229RWD5_AMYAL</name>
<evidence type="ECO:0000313" key="4">
    <source>
        <dbReference type="Proteomes" id="UP000215563"/>
    </source>
</evidence>
<dbReference type="Pfam" id="PF00144">
    <property type="entry name" value="Beta-lactamase"/>
    <property type="match status" value="1"/>
</dbReference>
<keyword evidence="3" id="KW-0378">Hydrolase</keyword>
<dbReference type="EMBL" id="NMQU01000038">
    <property type="protein sequence ID" value="OXM50684.1"/>
    <property type="molecule type" value="Genomic_DNA"/>
</dbReference>
<dbReference type="InterPro" id="IPR050491">
    <property type="entry name" value="AmpC-like"/>
</dbReference>
<dbReference type="GO" id="GO:0016787">
    <property type="term" value="F:hydrolase activity"/>
    <property type="evidence" value="ECO:0007669"/>
    <property type="project" value="UniProtKB-KW"/>
</dbReference>
<gene>
    <name evidence="3" type="ORF">CFP75_15585</name>
</gene>
<keyword evidence="4" id="KW-1185">Reference proteome</keyword>
<dbReference type="Gene3D" id="3.40.710.10">
    <property type="entry name" value="DD-peptidase/beta-lactamase superfamily"/>
    <property type="match status" value="1"/>
</dbReference>
<protein>
    <submittedName>
        <fullName evidence="3">Serine hydrolase</fullName>
    </submittedName>
</protein>
<feature type="signal peptide" evidence="1">
    <location>
        <begin position="1"/>
        <end position="26"/>
    </location>
</feature>
<comment type="caution">
    <text evidence="3">The sequence shown here is derived from an EMBL/GenBank/DDBJ whole genome shotgun (WGS) entry which is preliminary data.</text>
</comment>
<dbReference type="InterPro" id="IPR012338">
    <property type="entry name" value="Beta-lactam/transpept-like"/>
</dbReference>
<dbReference type="PANTHER" id="PTHR46825:SF7">
    <property type="entry name" value="D-ALANYL-D-ALANINE CARBOXYPEPTIDASE"/>
    <property type="match status" value="1"/>
</dbReference>
<sequence length="378" mass="40071">MTVRKGVVVLTAAGLMGAAWTTAADAAPAKGAEVQKSLDSLVRQEKFPAALAYVTDRGRTTSLVAGSSRIDRQVPVPRDGSVRAGSNTKTFTAVVVLQLVAEGKVELDAPIEKYLPGIVRGEGIDGTKITIRQLLQHTSGLPDYAEYLGLKDFEKVQHRYVPTHELLAAALSHPAKFQPGTKWAYSNTGYLLAGMVIEKVTGRPIHEQITERVIKKAGLKHTYWPLAGDQTIQGRHPQGYAIGNAATGKVIDVTELDPSWGGAAGQLISTPSDLGKLFRVLLEGRLLPAAQLAEMRKTVDAPLFPGSKYGLGLMSNPLSCGGVYWGHGGDIHGFETRGGATEDGRTVGLAVTAMPGTFGDAEKGSKAVMATVDTAFCK</sequence>
<dbReference type="SUPFAM" id="SSF56601">
    <property type="entry name" value="beta-lactamase/transpeptidase-like"/>
    <property type="match status" value="1"/>
</dbReference>
<dbReference type="AlphaFoldDB" id="A0A229RWD5"/>
<keyword evidence="1" id="KW-0732">Signal</keyword>
<feature type="chain" id="PRO_5011317278" evidence="1">
    <location>
        <begin position="27"/>
        <end position="378"/>
    </location>
</feature>
<evidence type="ECO:0000313" key="3">
    <source>
        <dbReference type="EMBL" id="OXM50684.1"/>
    </source>
</evidence>